<dbReference type="GO" id="GO:0003755">
    <property type="term" value="F:peptidyl-prolyl cis-trans isomerase activity"/>
    <property type="evidence" value="ECO:0007669"/>
    <property type="project" value="UniProtKB-KW"/>
</dbReference>
<feature type="signal peptide" evidence="4">
    <location>
        <begin position="1"/>
        <end position="22"/>
    </location>
</feature>
<evidence type="ECO:0000259" key="5">
    <source>
        <dbReference type="PROSITE" id="PS50072"/>
    </source>
</evidence>
<organism evidence="6 7">
    <name type="scientific">Stakelama sediminis</name>
    <dbReference type="NCBI Taxonomy" id="463200"/>
    <lineage>
        <taxon>Bacteria</taxon>
        <taxon>Pseudomonadati</taxon>
        <taxon>Pseudomonadota</taxon>
        <taxon>Alphaproteobacteria</taxon>
        <taxon>Sphingomonadales</taxon>
        <taxon>Sphingomonadaceae</taxon>
        <taxon>Stakelama</taxon>
    </lineage>
</organism>
<sequence length="222" mass="23851">MAMRIFLLSMLAILLAPLALTAAQARPQHPAEPDIIKVRIVTTLGPITVALDRKRAPKTVHNFMDYVDDGRFVGTRFYRTARRKGDPKHGFVQGGIGTDARRILPSVPLEPTDKTGIHHLNGTISMAHGADPNSASGNFSIMVGANPGLDAKGHFRGFAAFGHVIAGMDVVKKILGLPSGGGRGVMKGQMILKPIKILRVDRLNGTPHPTGGPKPWLLFAQH</sequence>
<keyword evidence="7" id="KW-1185">Reference proteome</keyword>
<feature type="chain" id="PRO_5032427370" description="peptidylprolyl isomerase" evidence="4">
    <location>
        <begin position="23"/>
        <end position="222"/>
    </location>
</feature>
<dbReference type="Gene3D" id="2.40.100.10">
    <property type="entry name" value="Cyclophilin-like"/>
    <property type="match status" value="1"/>
</dbReference>
<dbReference type="InterPro" id="IPR029000">
    <property type="entry name" value="Cyclophilin-like_dom_sf"/>
</dbReference>
<evidence type="ECO:0000313" key="6">
    <source>
        <dbReference type="EMBL" id="MBB5718561.1"/>
    </source>
</evidence>
<feature type="domain" description="PPIase cyclophilin-type" evidence="5">
    <location>
        <begin position="42"/>
        <end position="202"/>
    </location>
</feature>
<comment type="caution">
    <text evidence="6">The sequence shown here is derived from an EMBL/GenBank/DDBJ whole genome shotgun (WGS) entry which is preliminary data.</text>
</comment>
<dbReference type="Pfam" id="PF00160">
    <property type="entry name" value="Pro_isomerase"/>
    <property type="match status" value="1"/>
</dbReference>
<dbReference type="EMBL" id="JACIJI010000002">
    <property type="protein sequence ID" value="MBB5718561.1"/>
    <property type="molecule type" value="Genomic_DNA"/>
</dbReference>
<gene>
    <name evidence="6" type="ORF">FHR23_001484</name>
</gene>
<proteinExistence type="predicted"/>
<dbReference type="SUPFAM" id="SSF50891">
    <property type="entry name" value="Cyclophilin-like"/>
    <property type="match status" value="1"/>
</dbReference>
<protein>
    <recommendedName>
        <fullName evidence="1">peptidylprolyl isomerase</fullName>
        <ecNumber evidence="1">5.2.1.8</ecNumber>
    </recommendedName>
</protein>
<dbReference type="Proteomes" id="UP000554342">
    <property type="component" value="Unassembled WGS sequence"/>
</dbReference>
<evidence type="ECO:0000313" key="7">
    <source>
        <dbReference type="Proteomes" id="UP000554342"/>
    </source>
</evidence>
<dbReference type="AlphaFoldDB" id="A0A840YXS8"/>
<dbReference type="PROSITE" id="PS50072">
    <property type="entry name" value="CSA_PPIASE_2"/>
    <property type="match status" value="1"/>
</dbReference>
<evidence type="ECO:0000256" key="3">
    <source>
        <dbReference type="ARBA" id="ARBA00023235"/>
    </source>
</evidence>
<keyword evidence="3 6" id="KW-0413">Isomerase</keyword>
<name>A0A840YXS8_9SPHN</name>
<reference evidence="6 7" key="1">
    <citation type="submission" date="2020-08" db="EMBL/GenBank/DDBJ databases">
        <title>Genomic Encyclopedia of Type Strains, Phase IV (KMG-IV): sequencing the most valuable type-strain genomes for metagenomic binning, comparative biology and taxonomic classification.</title>
        <authorList>
            <person name="Goeker M."/>
        </authorList>
    </citation>
    <scope>NUCLEOTIDE SEQUENCE [LARGE SCALE GENOMIC DNA]</scope>
    <source>
        <strain evidence="6 7">DSM 27203</strain>
    </source>
</reference>
<evidence type="ECO:0000256" key="2">
    <source>
        <dbReference type="ARBA" id="ARBA00023110"/>
    </source>
</evidence>
<dbReference type="PANTHER" id="PTHR43246">
    <property type="entry name" value="PEPTIDYL-PROLYL CIS-TRANS ISOMERASE CYP38, CHLOROPLASTIC"/>
    <property type="match status" value="1"/>
</dbReference>
<dbReference type="EC" id="5.2.1.8" evidence="1"/>
<accession>A0A840YXS8</accession>
<keyword evidence="4" id="KW-0732">Signal</keyword>
<evidence type="ECO:0000256" key="1">
    <source>
        <dbReference type="ARBA" id="ARBA00013194"/>
    </source>
</evidence>
<keyword evidence="2" id="KW-0697">Rotamase</keyword>
<evidence type="ECO:0000256" key="4">
    <source>
        <dbReference type="SAM" id="SignalP"/>
    </source>
</evidence>
<dbReference type="InterPro" id="IPR002130">
    <property type="entry name" value="Cyclophilin-type_PPIase_dom"/>
</dbReference>
<dbReference type="InterPro" id="IPR044665">
    <property type="entry name" value="E_coli_cyclophilin_A-like"/>
</dbReference>